<evidence type="ECO:0000256" key="7">
    <source>
        <dbReference type="ARBA" id="ARBA00022989"/>
    </source>
</evidence>
<evidence type="ECO:0000256" key="10">
    <source>
        <dbReference type="SAM" id="MobiDB-lite"/>
    </source>
</evidence>
<feature type="transmembrane region" description="Helical" evidence="11">
    <location>
        <begin position="450"/>
        <end position="470"/>
    </location>
</feature>
<dbReference type="PANTHER" id="PTHR43653:SF1">
    <property type="entry name" value="CYTOCHROME C-TYPE BIOGENESIS PROTEIN CCMF"/>
    <property type="match status" value="1"/>
</dbReference>
<dbReference type="GO" id="GO:0016829">
    <property type="term" value="F:lyase activity"/>
    <property type="evidence" value="ECO:0007669"/>
    <property type="project" value="UniProtKB-KW"/>
</dbReference>
<keyword evidence="3" id="KW-1003">Cell membrane</keyword>
<comment type="caution">
    <text evidence="14">The sequence shown here is derived from an EMBL/GenBank/DDBJ whole genome shotgun (WGS) entry which is preliminary data.</text>
</comment>
<feature type="transmembrane region" description="Helical" evidence="11">
    <location>
        <begin position="121"/>
        <end position="142"/>
    </location>
</feature>
<evidence type="ECO:0000313" key="15">
    <source>
        <dbReference type="Proteomes" id="UP000313645"/>
    </source>
</evidence>
<feature type="transmembrane region" description="Helical" evidence="11">
    <location>
        <begin position="6"/>
        <end position="30"/>
    </location>
</feature>
<gene>
    <name evidence="14" type="ORF">EZI54_00160</name>
</gene>
<dbReference type="PRINTS" id="PR01411">
    <property type="entry name" value="CCMFBIOGNSIS"/>
</dbReference>
<evidence type="ECO:0000256" key="1">
    <source>
        <dbReference type="ARBA" id="ARBA00004429"/>
    </source>
</evidence>
<proteinExistence type="inferred from homology"/>
<keyword evidence="6" id="KW-0201">Cytochrome c-type biogenesis</keyword>
<evidence type="ECO:0000256" key="8">
    <source>
        <dbReference type="ARBA" id="ARBA00023136"/>
    </source>
</evidence>
<keyword evidence="7 11" id="KW-1133">Transmembrane helix</keyword>
<dbReference type="InterPro" id="IPR003567">
    <property type="entry name" value="Cyt_c_biogenesis"/>
</dbReference>
<reference evidence="14 15" key="1">
    <citation type="submission" date="2019-02" db="EMBL/GenBank/DDBJ databases">
        <title>Marinobacter halodurans sp. nov., a marine bacterium isolated from sea tidal flat.</title>
        <authorList>
            <person name="Yoo Y."/>
            <person name="Lee D.W."/>
            <person name="Kim B.S."/>
            <person name="Kim J.-J."/>
        </authorList>
    </citation>
    <scope>NUCLEOTIDE SEQUENCE [LARGE SCALE GENOMIC DNA]</scope>
    <source>
        <strain evidence="14 15">YJ-S3-2</strain>
    </source>
</reference>
<evidence type="ECO:0000256" key="5">
    <source>
        <dbReference type="ARBA" id="ARBA00022692"/>
    </source>
</evidence>
<feature type="transmembrane region" description="Helical" evidence="11">
    <location>
        <begin position="178"/>
        <end position="198"/>
    </location>
</feature>
<comment type="function">
    <text evidence="9">Required for the biogenesis of c-type cytochromes. Possible subunit of a heme lyase.</text>
</comment>
<dbReference type="InterPro" id="IPR003568">
    <property type="entry name" value="Cyt_c_biogenesis_CcmF"/>
</dbReference>
<organism evidence="14 15">
    <name type="scientific">Marinobacter halodurans</name>
    <dbReference type="NCBI Taxonomy" id="2528979"/>
    <lineage>
        <taxon>Bacteria</taxon>
        <taxon>Pseudomonadati</taxon>
        <taxon>Pseudomonadota</taxon>
        <taxon>Gammaproteobacteria</taxon>
        <taxon>Pseudomonadales</taxon>
        <taxon>Marinobacteraceae</taxon>
        <taxon>Marinobacter</taxon>
    </lineage>
</organism>
<dbReference type="InterPro" id="IPR032523">
    <property type="entry name" value="CcmF_C"/>
</dbReference>
<dbReference type="RefSeq" id="WP_131477837.1">
    <property type="nucleotide sequence ID" value="NZ_SJDL01000001.1"/>
</dbReference>
<evidence type="ECO:0000259" key="13">
    <source>
        <dbReference type="Pfam" id="PF16327"/>
    </source>
</evidence>
<dbReference type="Proteomes" id="UP000313645">
    <property type="component" value="Unassembled WGS sequence"/>
</dbReference>
<dbReference type="NCBIfam" id="NF007691">
    <property type="entry name" value="PRK10369.1"/>
    <property type="match status" value="1"/>
</dbReference>
<name>A0ABY1ZTJ7_9GAMM</name>
<feature type="transmembrane region" description="Helical" evidence="11">
    <location>
        <begin position="210"/>
        <end position="230"/>
    </location>
</feature>
<evidence type="ECO:0000256" key="4">
    <source>
        <dbReference type="ARBA" id="ARBA00022519"/>
    </source>
</evidence>
<sequence length="666" mass="73126">MIPEFGHFALILALMLATLLALVPLAGSITRRPDLQAFARPLASGQFVFVAIAFGCLAWAFVTDDFSVAYVANNSNSLLPWYYKFSAVWGSHEGSLLLWILILTAWTVAVAIFSRRLPTELVSLVLSIMGMISVAFLLFILITSNPFTRLLPNVPADGADLNPLLQDFGLVIHPPMLYMGYVGFSVAFAFSIAALINGRMDGAWARWSRPWTTVAWCFLSLGIALGSWWAYYELGWGGWWFWDPVENASVLPWLAGTALMHSLAVTEKRGVFKSWTVLLAIVTFSLSLLGTFLVRSGVLTSVHAFAADPARGKFLIGVLAVTIIGSLTLYAFRAPVVHARVRYGSLSREIFLLLNNVLLMAAMLLVLVGTLYPLVLDYLGAGSLSVGKPFFDLTFSPVAIAVALLLGAGVFSRWKRTDGGWLGRQLLWPAAISLVLAVIVPLWLGHLEPWAFAGCFAAAWVSVATFRDLWARSASRQGRWTGLRRLTRSYYGMVLGHLGVAVVMAGATVVTNYGVERDVRMVPGETVEMSGLTFHFDSLRHRQGPNYSAEQGRFVITREGEPVTTLYPEKRVYAVQRNVMTEAGIDGGLFRDLFVALGEPVGDDAWAVRIQYKPLVRWVWLGAIFMALGGALAIADRRYRMRVTRESPETAKQEPSSPEAVTGGVS</sequence>
<feature type="domain" description="Cytochrome c-type biogenesis protein CcmF C-terminal" evidence="13">
    <location>
        <begin position="317"/>
        <end position="637"/>
    </location>
</feature>
<feature type="transmembrane region" description="Helical" evidence="11">
    <location>
        <begin position="314"/>
        <end position="332"/>
    </location>
</feature>
<evidence type="ECO:0000256" key="3">
    <source>
        <dbReference type="ARBA" id="ARBA00022475"/>
    </source>
</evidence>
<keyword evidence="5 11" id="KW-0812">Transmembrane</keyword>
<feature type="transmembrane region" description="Helical" evidence="11">
    <location>
        <begin position="353"/>
        <end position="375"/>
    </location>
</feature>
<dbReference type="NCBIfam" id="TIGR00353">
    <property type="entry name" value="nrfE"/>
    <property type="match status" value="1"/>
</dbReference>
<evidence type="ECO:0000256" key="2">
    <source>
        <dbReference type="ARBA" id="ARBA00009186"/>
    </source>
</evidence>
<feature type="transmembrane region" description="Helical" evidence="11">
    <location>
        <begin position="275"/>
        <end position="294"/>
    </location>
</feature>
<dbReference type="PANTHER" id="PTHR43653">
    <property type="entry name" value="CYTOCHROME C ASSEMBLY PROTEIN-RELATED"/>
    <property type="match status" value="1"/>
</dbReference>
<feature type="domain" description="Cytochrome c assembly protein" evidence="12">
    <location>
        <begin position="89"/>
        <end position="296"/>
    </location>
</feature>
<comment type="similarity">
    <text evidence="2">Belongs to the CcmF/CycK/Ccl1/NrfE/CcsA family.</text>
</comment>
<accession>A0ABY1ZTJ7</accession>
<feature type="transmembrane region" description="Helical" evidence="11">
    <location>
        <begin position="426"/>
        <end position="444"/>
    </location>
</feature>
<evidence type="ECO:0000256" key="6">
    <source>
        <dbReference type="ARBA" id="ARBA00022748"/>
    </source>
</evidence>
<evidence type="ECO:0000256" key="9">
    <source>
        <dbReference type="ARBA" id="ARBA00037230"/>
    </source>
</evidence>
<dbReference type="Pfam" id="PF01578">
    <property type="entry name" value="Cytochrom_C_asm"/>
    <property type="match status" value="1"/>
</dbReference>
<dbReference type="Pfam" id="PF16327">
    <property type="entry name" value="CcmF_C"/>
    <property type="match status" value="1"/>
</dbReference>
<evidence type="ECO:0000313" key="14">
    <source>
        <dbReference type="EMBL" id="TBW59409.1"/>
    </source>
</evidence>
<evidence type="ECO:0000256" key="11">
    <source>
        <dbReference type="SAM" id="Phobius"/>
    </source>
</evidence>
<feature type="transmembrane region" description="Helical" evidence="11">
    <location>
        <begin position="250"/>
        <end position="266"/>
    </location>
</feature>
<feature type="transmembrane region" description="Helical" evidence="11">
    <location>
        <begin position="490"/>
        <end position="515"/>
    </location>
</feature>
<protein>
    <submittedName>
        <fullName evidence="14">Heme lyase CcmF/NrfE family subunit</fullName>
    </submittedName>
</protein>
<dbReference type="InterPro" id="IPR002541">
    <property type="entry name" value="Cyt_c_assembly"/>
</dbReference>
<evidence type="ECO:0000259" key="12">
    <source>
        <dbReference type="Pfam" id="PF01578"/>
    </source>
</evidence>
<dbReference type="PRINTS" id="PR01410">
    <property type="entry name" value="CCBIOGENESIS"/>
</dbReference>
<keyword evidence="8 11" id="KW-0472">Membrane</keyword>
<feature type="transmembrane region" description="Helical" evidence="11">
    <location>
        <begin position="618"/>
        <end position="635"/>
    </location>
</feature>
<feature type="transmembrane region" description="Helical" evidence="11">
    <location>
        <begin position="395"/>
        <end position="414"/>
    </location>
</feature>
<feature type="region of interest" description="Disordered" evidence="10">
    <location>
        <begin position="645"/>
        <end position="666"/>
    </location>
</feature>
<comment type="subcellular location">
    <subcellularLocation>
        <location evidence="1">Cell inner membrane</location>
        <topology evidence="1">Multi-pass membrane protein</topology>
    </subcellularLocation>
</comment>
<feature type="transmembrane region" description="Helical" evidence="11">
    <location>
        <begin position="96"/>
        <end position="114"/>
    </location>
</feature>
<feature type="transmembrane region" description="Helical" evidence="11">
    <location>
        <begin position="42"/>
        <end position="62"/>
    </location>
</feature>
<keyword evidence="14" id="KW-0456">Lyase</keyword>
<dbReference type="EMBL" id="SJDL01000001">
    <property type="protein sequence ID" value="TBW59409.1"/>
    <property type="molecule type" value="Genomic_DNA"/>
</dbReference>
<keyword evidence="15" id="KW-1185">Reference proteome</keyword>
<keyword evidence="4" id="KW-0997">Cell inner membrane</keyword>